<evidence type="ECO:0000256" key="2">
    <source>
        <dbReference type="ARBA" id="ARBA00004725"/>
    </source>
</evidence>
<feature type="non-terminal residue" evidence="8">
    <location>
        <position position="148"/>
    </location>
</feature>
<dbReference type="UniPathway" id="UPA00070"/>
<comment type="pathway">
    <text evidence="2">Pyrimidine metabolism; UMP biosynthesis via de novo pathway.</text>
</comment>
<evidence type="ECO:0000256" key="6">
    <source>
        <dbReference type="ARBA" id="ARBA00023002"/>
    </source>
</evidence>
<dbReference type="InterPro" id="IPR005720">
    <property type="entry name" value="Dihydroorotate_DH_cat"/>
</dbReference>
<dbReference type="SUPFAM" id="SSF51395">
    <property type="entry name" value="FMN-linked oxidoreductases"/>
    <property type="match status" value="1"/>
</dbReference>
<protein>
    <submittedName>
        <fullName evidence="8">Dihydroorotate dehydrogenase (Quinone)</fullName>
        <ecNumber evidence="8">1.3.5.2</ecNumber>
    </submittedName>
</protein>
<keyword evidence="3" id="KW-0285">Flavoprotein</keyword>
<dbReference type="GO" id="GO:0044205">
    <property type="term" value="P:'de novo' UMP biosynthetic process"/>
    <property type="evidence" value="ECO:0007669"/>
    <property type="project" value="UniProtKB-UniPathway"/>
</dbReference>
<accession>A0A6J4SI40</accession>
<dbReference type="GO" id="GO:0006207">
    <property type="term" value="P:'de novo' pyrimidine nucleobase biosynthetic process"/>
    <property type="evidence" value="ECO:0007669"/>
    <property type="project" value="InterPro"/>
</dbReference>
<proteinExistence type="predicted"/>
<sequence>MTAPARRAPLAVRALFALPPERAHSLAMAGLRAAMASRRVRSAVGRRLRPEDPALRVDALGLSFATPIGLAAGFDKDARAFGPLAALGFGFVEVGTLTASAQPGNPKPRLFRLPRDGALVNRLGFNNSGASAARPRLAARRPEDGVVG</sequence>
<organism evidence="8">
    <name type="scientific">uncultured Solirubrobacteraceae bacterium</name>
    <dbReference type="NCBI Taxonomy" id="1162706"/>
    <lineage>
        <taxon>Bacteria</taxon>
        <taxon>Bacillati</taxon>
        <taxon>Actinomycetota</taxon>
        <taxon>Thermoleophilia</taxon>
        <taxon>Solirubrobacterales</taxon>
        <taxon>Solirubrobacteraceae</taxon>
        <taxon>environmental samples</taxon>
    </lineage>
</organism>
<evidence type="ECO:0000256" key="1">
    <source>
        <dbReference type="ARBA" id="ARBA00001917"/>
    </source>
</evidence>
<dbReference type="PANTHER" id="PTHR48109:SF4">
    <property type="entry name" value="DIHYDROOROTATE DEHYDROGENASE (QUINONE), MITOCHONDRIAL"/>
    <property type="match status" value="1"/>
</dbReference>
<dbReference type="InterPro" id="IPR050074">
    <property type="entry name" value="DHO_dehydrogenase"/>
</dbReference>
<dbReference type="GO" id="GO:0005886">
    <property type="term" value="C:plasma membrane"/>
    <property type="evidence" value="ECO:0007669"/>
    <property type="project" value="TreeGrafter"/>
</dbReference>
<evidence type="ECO:0000256" key="4">
    <source>
        <dbReference type="ARBA" id="ARBA00022643"/>
    </source>
</evidence>
<gene>
    <name evidence="8" type="ORF">AVDCRST_MAG69-1827</name>
</gene>
<keyword evidence="6 8" id="KW-0560">Oxidoreductase</keyword>
<dbReference type="EMBL" id="CADCVP010000193">
    <property type="protein sequence ID" value="CAA9499982.1"/>
    <property type="molecule type" value="Genomic_DNA"/>
</dbReference>
<evidence type="ECO:0000259" key="7">
    <source>
        <dbReference type="Pfam" id="PF01180"/>
    </source>
</evidence>
<evidence type="ECO:0000256" key="5">
    <source>
        <dbReference type="ARBA" id="ARBA00022975"/>
    </source>
</evidence>
<dbReference type="PROSITE" id="PS00911">
    <property type="entry name" value="DHODEHASE_1"/>
    <property type="match status" value="1"/>
</dbReference>
<dbReference type="Pfam" id="PF01180">
    <property type="entry name" value="DHO_dh"/>
    <property type="match status" value="1"/>
</dbReference>
<dbReference type="InterPro" id="IPR013785">
    <property type="entry name" value="Aldolase_TIM"/>
</dbReference>
<evidence type="ECO:0000313" key="8">
    <source>
        <dbReference type="EMBL" id="CAA9499982.1"/>
    </source>
</evidence>
<keyword evidence="5" id="KW-0665">Pyrimidine biosynthesis</keyword>
<dbReference type="GO" id="GO:0005737">
    <property type="term" value="C:cytoplasm"/>
    <property type="evidence" value="ECO:0007669"/>
    <property type="project" value="InterPro"/>
</dbReference>
<dbReference type="EC" id="1.3.5.2" evidence="8"/>
<feature type="domain" description="Dihydroorotate dehydrogenase catalytic" evidence="7">
    <location>
        <begin position="55"/>
        <end position="143"/>
    </location>
</feature>
<keyword evidence="4" id="KW-0288">FMN</keyword>
<evidence type="ECO:0000256" key="3">
    <source>
        <dbReference type="ARBA" id="ARBA00022630"/>
    </source>
</evidence>
<comment type="cofactor">
    <cofactor evidence="1">
        <name>FMN</name>
        <dbReference type="ChEBI" id="CHEBI:58210"/>
    </cofactor>
</comment>
<dbReference type="InterPro" id="IPR001295">
    <property type="entry name" value="Dihydroorotate_DH_CS"/>
</dbReference>
<reference evidence="8" key="1">
    <citation type="submission" date="2020-02" db="EMBL/GenBank/DDBJ databases">
        <authorList>
            <person name="Meier V. D."/>
        </authorList>
    </citation>
    <scope>NUCLEOTIDE SEQUENCE</scope>
    <source>
        <strain evidence="8">AVDCRST_MAG69</strain>
    </source>
</reference>
<dbReference type="PANTHER" id="PTHR48109">
    <property type="entry name" value="DIHYDROOROTATE DEHYDROGENASE (QUINONE), MITOCHONDRIAL-RELATED"/>
    <property type="match status" value="1"/>
</dbReference>
<dbReference type="Gene3D" id="3.20.20.70">
    <property type="entry name" value="Aldolase class I"/>
    <property type="match status" value="1"/>
</dbReference>
<dbReference type="AlphaFoldDB" id="A0A6J4SI40"/>
<name>A0A6J4SI40_9ACTN</name>
<dbReference type="GO" id="GO:0106430">
    <property type="term" value="F:dihydroorotate dehydrogenase (quinone) activity"/>
    <property type="evidence" value="ECO:0007669"/>
    <property type="project" value="UniProtKB-EC"/>
</dbReference>